<evidence type="ECO:0000256" key="1">
    <source>
        <dbReference type="ARBA" id="ARBA00018517"/>
    </source>
</evidence>
<evidence type="ECO:0000256" key="2">
    <source>
        <dbReference type="ARBA" id="ARBA00025783"/>
    </source>
</evidence>
<feature type="compositionally biased region" description="Basic and acidic residues" evidence="8">
    <location>
        <begin position="109"/>
        <end position="126"/>
    </location>
</feature>
<dbReference type="SUPFAM" id="SSF53335">
    <property type="entry name" value="S-adenosyl-L-methionine-dependent methyltransferases"/>
    <property type="match status" value="1"/>
</dbReference>
<sequence length="431" mass="48406">MGKKNKSKGAIPKKQKGKQKFKFNKHHKKRDKLWIEKCKTHRVNDKFRSIHLILPLLITRVELTDDHMHAGKCIKDVVVEEEVQVQDETTDKINQDEDEKGLKLTADLPTKEAESKTDTNKKEIEENKEAKDPFIQIIKSPSAKGNVKIVDLGVKELPNGDCGDGIVNPYDKQDVPDKYWAQRKRLFSKYDSGIELDNESWYSVTPEAIATHIAKRISRLGKKKTDLVVLDPFCGVGGNGIAFSLHSDISLVVCVDVDKNKLKMAANNASKYGVDPSKILFIHDNACGVLQQYQDGALRKEKDNSSKMVESEEHCGYRISTGIDALPSTIDHIFLSPPWGGISYLDVGKTGYDMTNIKITLSDEKKLNGDDLLGMAANAAKDGNVVYFLPKNTNGFNLGISAWKKGYRRMEMEQNYLNGKLKTITSYLCRK</sequence>
<gene>
    <name evidence="9" type="ORF">CTEN210_00638</name>
</gene>
<evidence type="ECO:0000313" key="9">
    <source>
        <dbReference type="EMBL" id="GFH44164.1"/>
    </source>
</evidence>
<dbReference type="AlphaFoldDB" id="A0AAD3GZB6"/>
<comment type="catalytic activity">
    <reaction evidence="3">
        <text>a 5'-end (N(2),N(7)-dimethyl 5'-triphosphoguanosine)-ribonucleoside in snoRNA + S-adenosyl-L-methionine = a 5'-end (N(2),N(2),N(7)-trimethyl 5'-triphosphoguanosine)-ribonucleoside in snoRNA + S-adenosyl-L-homocysteine + H(+)</text>
        <dbReference type="Rhea" id="RHEA:78507"/>
        <dbReference type="Rhea" id="RHEA-COMP:19088"/>
        <dbReference type="Rhea" id="RHEA-COMP:19090"/>
        <dbReference type="ChEBI" id="CHEBI:15378"/>
        <dbReference type="ChEBI" id="CHEBI:57856"/>
        <dbReference type="ChEBI" id="CHEBI:59789"/>
        <dbReference type="ChEBI" id="CHEBI:167623"/>
        <dbReference type="ChEBI" id="CHEBI:172880"/>
    </reaction>
    <physiologicalReaction direction="left-to-right" evidence="3">
        <dbReference type="Rhea" id="RHEA:78508"/>
    </physiologicalReaction>
</comment>
<comment type="catalytic activity">
    <reaction evidence="6">
        <text>a 5'-end (N(7)-methyl 5'-triphosphoguanosine)-ribonucleoside in snRNA + S-adenosyl-L-methionine = a 5'-end (N(2),N(7)-dimethyl 5'-triphosphoguanosine)-ribonucleoside in snRNA + S-adenosyl-L-homocysteine + H(+)</text>
        <dbReference type="Rhea" id="RHEA:78471"/>
        <dbReference type="Rhea" id="RHEA-COMP:19085"/>
        <dbReference type="Rhea" id="RHEA-COMP:19087"/>
        <dbReference type="ChEBI" id="CHEBI:15378"/>
        <dbReference type="ChEBI" id="CHEBI:57856"/>
        <dbReference type="ChEBI" id="CHEBI:59789"/>
        <dbReference type="ChEBI" id="CHEBI:156461"/>
        <dbReference type="ChEBI" id="CHEBI:172880"/>
    </reaction>
    <physiologicalReaction direction="left-to-right" evidence="6">
        <dbReference type="Rhea" id="RHEA:78472"/>
    </physiologicalReaction>
</comment>
<evidence type="ECO:0000256" key="5">
    <source>
        <dbReference type="ARBA" id="ARBA00048763"/>
    </source>
</evidence>
<comment type="catalytic activity">
    <reaction evidence="5">
        <text>a 5'-end (N(2),N(7)-dimethyl 5'-triphosphoguanosine)-ribonucleoside in snRNA + S-adenosyl-L-methionine = a 5'-end (N(2),N(2),N(7)-trimethyl 5'-triphosphoguanosine)-ribonucleoside in snRNA + S-adenosyl-L-homocysteine + H(+)</text>
        <dbReference type="Rhea" id="RHEA:78479"/>
        <dbReference type="Rhea" id="RHEA-COMP:19087"/>
        <dbReference type="Rhea" id="RHEA-COMP:19089"/>
        <dbReference type="ChEBI" id="CHEBI:15378"/>
        <dbReference type="ChEBI" id="CHEBI:57856"/>
        <dbReference type="ChEBI" id="CHEBI:59789"/>
        <dbReference type="ChEBI" id="CHEBI:167623"/>
        <dbReference type="ChEBI" id="CHEBI:172880"/>
    </reaction>
    <physiologicalReaction direction="left-to-right" evidence="5">
        <dbReference type="Rhea" id="RHEA:78480"/>
    </physiologicalReaction>
</comment>
<reference evidence="9 10" key="1">
    <citation type="journal article" date="2021" name="Sci. Rep.">
        <title>The genome of the diatom Chaetoceros tenuissimus carries an ancient integrated fragment of an extant virus.</title>
        <authorList>
            <person name="Hongo Y."/>
            <person name="Kimura K."/>
            <person name="Takaki Y."/>
            <person name="Yoshida Y."/>
            <person name="Baba S."/>
            <person name="Kobayashi G."/>
            <person name="Nagasaki K."/>
            <person name="Hano T."/>
            <person name="Tomaru Y."/>
        </authorList>
    </citation>
    <scope>NUCLEOTIDE SEQUENCE [LARGE SCALE GENOMIC DNA]</scope>
    <source>
        <strain evidence="9 10">NIES-3715</strain>
    </source>
</reference>
<dbReference type="GO" id="GO:0071164">
    <property type="term" value="F:RNA cap trimethylguanosine synthase activity"/>
    <property type="evidence" value="ECO:0007669"/>
    <property type="project" value="TreeGrafter"/>
</dbReference>
<evidence type="ECO:0000256" key="6">
    <source>
        <dbReference type="ARBA" id="ARBA00049075"/>
    </source>
</evidence>
<dbReference type="Proteomes" id="UP001054902">
    <property type="component" value="Unassembled WGS sequence"/>
</dbReference>
<comment type="similarity">
    <text evidence="2">Belongs to the methyltransferase superfamily. Trimethylguanosine synthase family.</text>
</comment>
<accession>A0AAD3GZB6</accession>
<evidence type="ECO:0000256" key="4">
    <source>
        <dbReference type="ARBA" id="ARBA00048740"/>
    </source>
</evidence>
<evidence type="ECO:0000256" key="7">
    <source>
        <dbReference type="ARBA" id="ARBA00049790"/>
    </source>
</evidence>
<comment type="caution">
    <text evidence="9">The sequence shown here is derived from an EMBL/GenBank/DDBJ whole genome shotgun (WGS) entry which is preliminary data.</text>
</comment>
<dbReference type="PANTHER" id="PTHR14741">
    <property type="entry name" value="S-ADENOSYLMETHIONINE-DEPENDENT METHYLTRANSFERASE RELATED"/>
    <property type="match status" value="1"/>
</dbReference>
<dbReference type="Pfam" id="PF09445">
    <property type="entry name" value="Methyltransf_15"/>
    <property type="match status" value="1"/>
</dbReference>
<comment type="catalytic activity">
    <reaction evidence="4">
        <text>a 5'-end (N(7)-methyl 5'-triphosphoguanosine)-ribonucleoside in snoRNA + S-adenosyl-L-methionine = a 5'-end (N(2),N(7)-dimethyl 5'-triphosphoguanosine)-ribonucleoside in snoRNA + S-adenosyl-L-homocysteine + H(+)</text>
        <dbReference type="Rhea" id="RHEA:78475"/>
        <dbReference type="Rhea" id="RHEA-COMP:19086"/>
        <dbReference type="Rhea" id="RHEA-COMP:19088"/>
        <dbReference type="ChEBI" id="CHEBI:15378"/>
        <dbReference type="ChEBI" id="CHEBI:57856"/>
        <dbReference type="ChEBI" id="CHEBI:59789"/>
        <dbReference type="ChEBI" id="CHEBI:156461"/>
        <dbReference type="ChEBI" id="CHEBI:172880"/>
    </reaction>
    <physiologicalReaction direction="left-to-right" evidence="4">
        <dbReference type="Rhea" id="RHEA:78476"/>
    </physiologicalReaction>
</comment>
<dbReference type="Gene3D" id="3.40.50.150">
    <property type="entry name" value="Vaccinia Virus protein VP39"/>
    <property type="match status" value="1"/>
</dbReference>
<organism evidence="9 10">
    <name type="scientific">Chaetoceros tenuissimus</name>
    <dbReference type="NCBI Taxonomy" id="426638"/>
    <lineage>
        <taxon>Eukaryota</taxon>
        <taxon>Sar</taxon>
        <taxon>Stramenopiles</taxon>
        <taxon>Ochrophyta</taxon>
        <taxon>Bacillariophyta</taxon>
        <taxon>Coscinodiscophyceae</taxon>
        <taxon>Chaetocerotophycidae</taxon>
        <taxon>Chaetocerotales</taxon>
        <taxon>Chaetocerotaceae</taxon>
        <taxon>Chaetoceros</taxon>
    </lineage>
</organism>
<evidence type="ECO:0000313" key="10">
    <source>
        <dbReference type="Proteomes" id="UP001054902"/>
    </source>
</evidence>
<protein>
    <recommendedName>
        <fullName evidence="1">Trimethylguanosine synthase</fullName>
    </recommendedName>
    <alternativeName>
        <fullName evidence="7">Cap-specific guanine-N(2) methyltransferase</fullName>
    </alternativeName>
</protein>
<evidence type="ECO:0000256" key="8">
    <source>
        <dbReference type="SAM" id="MobiDB-lite"/>
    </source>
</evidence>
<dbReference type="EMBL" id="BLLK01000019">
    <property type="protein sequence ID" value="GFH44164.1"/>
    <property type="molecule type" value="Genomic_DNA"/>
</dbReference>
<name>A0AAD3GZB6_9STRA</name>
<proteinExistence type="inferred from homology"/>
<evidence type="ECO:0000256" key="3">
    <source>
        <dbReference type="ARBA" id="ARBA00047418"/>
    </source>
</evidence>
<dbReference type="InterPro" id="IPR029063">
    <property type="entry name" value="SAM-dependent_MTases_sf"/>
</dbReference>
<dbReference type="InterPro" id="IPR019012">
    <property type="entry name" value="RNA_cap_Gua-N2-MeTrfase"/>
</dbReference>
<feature type="region of interest" description="Disordered" evidence="8">
    <location>
        <begin position="1"/>
        <end position="23"/>
    </location>
</feature>
<dbReference type="GO" id="GO:0005634">
    <property type="term" value="C:nucleus"/>
    <property type="evidence" value="ECO:0007669"/>
    <property type="project" value="TreeGrafter"/>
</dbReference>
<keyword evidence="10" id="KW-1185">Reference proteome</keyword>
<feature type="region of interest" description="Disordered" evidence="8">
    <location>
        <begin position="107"/>
        <end position="126"/>
    </location>
</feature>
<dbReference type="PANTHER" id="PTHR14741:SF32">
    <property type="entry name" value="TRIMETHYLGUANOSINE SYNTHASE"/>
    <property type="match status" value="1"/>
</dbReference>